<dbReference type="EMBL" id="SLWU01000042">
    <property type="protein sequence ID" value="TCO55399.1"/>
    <property type="molecule type" value="Genomic_DNA"/>
</dbReference>
<dbReference type="CDD" id="cd06261">
    <property type="entry name" value="TM_PBP2"/>
    <property type="match status" value="1"/>
</dbReference>
<evidence type="ECO:0000313" key="10">
    <source>
        <dbReference type="Proteomes" id="UP000294886"/>
    </source>
</evidence>
<evidence type="ECO:0000256" key="5">
    <source>
        <dbReference type="RuleBase" id="RU363032"/>
    </source>
</evidence>
<gene>
    <name evidence="7" type="ORF">DEA61_10480</name>
    <name evidence="8" type="ORF">EV203_1426</name>
</gene>
<dbReference type="InterPro" id="IPR000515">
    <property type="entry name" value="MetI-like"/>
</dbReference>
<protein>
    <submittedName>
        <fullName evidence="7">ABC transporter permease</fullName>
    </submittedName>
    <submittedName>
        <fullName evidence="8">Peptide/nickel transport system permease protein</fullName>
    </submittedName>
</protein>
<sequence length="328" mass="36097">MNYFVNRLLYLLVVFVIAISGVFVLVNNMPGDPAYGLAVYIAQQRNMQFEQALEIAHKMMGIDPHESVVTRYVKFMNNLLRGNFGYSTFYNTSVNEIIARALPWTLFVISLATFISFSIGIYLGAFAAQKRGKTIDTLISTLASIIQAIPPFILAVLILFVFSVRFRLLPLGGAYPVDMEPSLSISFIGKVLLHAVGPILAVAIPQMASWTLSMRGNTAQVMEEDFIRFAEMRGLADSVIASKYIRNNAMLPLVASLAIGIGYMLGGQTLVESIFNYPGIGFYFGKAIAVRDFGLLTGLFSLIVIGVIVATFVADFVYALIDPRVKLK</sequence>
<keyword evidence="3 5" id="KW-1133">Transmembrane helix</keyword>
<feature type="transmembrane region" description="Helical" evidence="5">
    <location>
        <begin position="138"/>
        <end position="162"/>
    </location>
</feature>
<evidence type="ECO:0000256" key="2">
    <source>
        <dbReference type="ARBA" id="ARBA00022692"/>
    </source>
</evidence>
<organism evidence="8 10">
    <name type="scientific">Caldanaerobacter subterraneus</name>
    <dbReference type="NCBI Taxonomy" id="911092"/>
    <lineage>
        <taxon>Bacteria</taxon>
        <taxon>Bacillati</taxon>
        <taxon>Bacillota</taxon>
        <taxon>Clostridia</taxon>
        <taxon>Thermoanaerobacterales</taxon>
        <taxon>Thermoanaerobacteraceae</taxon>
        <taxon>Caldanaerobacter</taxon>
    </lineage>
</organism>
<keyword evidence="5" id="KW-0813">Transport</keyword>
<dbReference type="Pfam" id="PF00528">
    <property type="entry name" value="BPD_transp_1"/>
    <property type="match status" value="1"/>
</dbReference>
<feature type="transmembrane region" description="Helical" evidence="5">
    <location>
        <begin position="182"/>
        <end position="204"/>
    </location>
</feature>
<dbReference type="GO" id="GO:0005886">
    <property type="term" value="C:plasma membrane"/>
    <property type="evidence" value="ECO:0007669"/>
    <property type="project" value="UniProtKB-SubCell"/>
</dbReference>
<reference evidence="7 9" key="1">
    <citation type="journal article" date="2018" name="Nat. Biotechnol.">
        <title>A standardized bacterial taxonomy based on genome phylogeny substantially revises the tree of life.</title>
        <authorList>
            <person name="Parks D.H."/>
            <person name="Chuvochina M."/>
            <person name="Waite D.W."/>
            <person name="Rinke C."/>
            <person name="Skarshewski A."/>
            <person name="Chaumeil P.A."/>
            <person name="Hugenholtz P."/>
        </authorList>
    </citation>
    <scope>NUCLEOTIDE SEQUENCE [LARGE SCALE GENOMIC DNA]</scope>
    <source>
        <strain evidence="7">UBA12544</strain>
    </source>
</reference>
<feature type="transmembrane region" description="Helical" evidence="5">
    <location>
        <begin position="7"/>
        <end position="26"/>
    </location>
</feature>
<dbReference type="Proteomes" id="UP000294886">
    <property type="component" value="Unassembled WGS sequence"/>
</dbReference>
<dbReference type="RefSeq" id="WP_009610540.1">
    <property type="nucleotide sequence ID" value="NZ_DOLB01000155.1"/>
</dbReference>
<feature type="transmembrane region" description="Helical" evidence="5">
    <location>
        <begin position="295"/>
        <end position="321"/>
    </location>
</feature>
<feature type="domain" description="ABC transmembrane type-1" evidence="6">
    <location>
        <begin position="102"/>
        <end position="314"/>
    </location>
</feature>
<evidence type="ECO:0000259" key="6">
    <source>
        <dbReference type="PROSITE" id="PS50928"/>
    </source>
</evidence>
<comment type="similarity">
    <text evidence="5">Belongs to the binding-protein-dependent transport system permease family.</text>
</comment>
<dbReference type="Proteomes" id="UP000264445">
    <property type="component" value="Unassembled WGS sequence"/>
</dbReference>
<dbReference type="EMBL" id="DOLB01000155">
    <property type="protein sequence ID" value="HBT50186.1"/>
    <property type="molecule type" value="Genomic_DNA"/>
</dbReference>
<dbReference type="PANTHER" id="PTHR43376">
    <property type="entry name" value="OLIGOPEPTIDE TRANSPORT SYSTEM PERMEASE PROTEIN"/>
    <property type="match status" value="1"/>
</dbReference>
<dbReference type="SUPFAM" id="SSF161098">
    <property type="entry name" value="MetI-like"/>
    <property type="match status" value="1"/>
</dbReference>
<accession>A0A101E4T1</accession>
<dbReference type="PANTHER" id="PTHR43376:SF1">
    <property type="entry name" value="OLIGOPEPTIDE TRANSPORT SYSTEM PERMEASE PROTEIN"/>
    <property type="match status" value="1"/>
</dbReference>
<proteinExistence type="inferred from homology"/>
<keyword evidence="2 5" id="KW-0812">Transmembrane</keyword>
<dbReference type="PROSITE" id="PS50928">
    <property type="entry name" value="ABC_TM1"/>
    <property type="match status" value="1"/>
</dbReference>
<dbReference type="GO" id="GO:0055085">
    <property type="term" value="P:transmembrane transport"/>
    <property type="evidence" value="ECO:0007669"/>
    <property type="project" value="InterPro"/>
</dbReference>
<evidence type="ECO:0000256" key="4">
    <source>
        <dbReference type="ARBA" id="ARBA00023136"/>
    </source>
</evidence>
<evidence type="ECO:0000313" key="9">
    <source>
        <dbReference type="Proteomes" id="UP000264445"/>
    </source>
</evidence>
<dbReference type="AlphaFoldDB" id="A0A101E4T1"/>
<feature type="transmembrane region" description="Helical" evidence="5">
    <location>
        <begin position="104"/>
        <end position="126"/>
    </location>
</feature>
<name>A0A101E4T1_9THEO</name>
<evidence type="ECO:0000256" key="3">
    <source>
        <dbReference type="ARBA" id="ARBA00022989"/>
    </source>
</evidence>
<dbReference type="OMA" id="IQVFSFR"/>
<comment type="subcellular location">
    <subcellularLocation>
        <location evidence="5">Cell membrane</location>
        <topology evidence="5">Multi-pass membrane protein</topology>
    </subcellularLocation>
    <subcellularLocation>
        <location evidence="1">Membrane</location>
        <topology evidence="1">Multi-pass membrane protein</topology>
    </subcellularLocation>
</comment>
<evidence type="ECO:0000313" key="8">
    <source>
        <dbReference type="EMBL" id="TCO55399.1"/>
    </source>
</evidence>
<dbReference type="InterPro" id="IPR035906">
    <property type="entry name" value="MetI-like_sf"/>
</dbReference>
<comment type="caution">
    <text evidence="8">The sequence shown here is derived from an EMBL/GenBank/DDBJ whole genome shotgun (WGS) entry which is preliminary data.</text>
</comment>
<evidence type="ECO:0000256" key="1">
    <source>
        <dbReference type="ARBA" id="ARBA00004141"/>
    </source>
</evidence>
<evidence type="ECO:0000313" key="7">
    <source>
        <dbReference type="EMBL" id="HBT50186.1"/>
    </source>
</evidence>
<dbReference type="Gene3D" id="1.10.3720.10">
    <property type="entry name" value="MetI-like"/>
    <property type="match status" value="1"/>
</dbReference>
<reference evidence="8 10" key="2">
    <citation type="submission" date="2019-03" db="EMBL/GenBank/DDBJ databases">
        <title>Genomic Encyclopedia of Type Strains, Phase IV (KMG-IV): sequencing the most valuable type-strain genomes for metagenomic binning, comparative biology and taxonomic classification.</title>
        <authorList>
            <person name="Goeker M."/>
        </authorList>
    </citation>
    <scope>NUCLEOTIDE SEQUENCE [LARGE SCALE GENOMIC DNA]</scope>
    <source>
        <strain evidence="8 10">DSM 13054</strain>
    </source>
</reference>
<keyword evidence="4 5" id="KW-0472">Membrane</keyword>
<feature type="transmembrane region" description="Helical" evidence="5">
    <location>
        <begin position="253"/>
        <end position="275"/>
    </location>
</feature>